<keyword evidence="1" id="KW-0663">Pyridoxal phosphate</keyword>
<proteinExistence type="predicted"/>
<reference evidence="3 4" key="2">
    <citation type="journal article" date="2016" name="ISME J.">
        <title>Physiological and genomic characterization of two novel marine thaumarchaeal strains indicates niche differentiation.</title>
        <authorList>
            <person name="Bayer B."/>
            <person name="Vojvoda J."/>
            <person name="Offre P."/>
            <person name="Alves R.J."/>
            <person name="Elisabeth N.H."/>
            <person name="Garcia J.A."/>
            <person name="Volland J.M."/>
            <person name="Srivastava A."/>
            <person name="Schleper C."/>
            <person name="Herndl G.J."/>
        </authorList>
    </citation>
    <scope>NUCLEOTIDE SEQUENCE [LARGE SCALE GENOMIC DNA]</scope>
    <source>
        <strain evidence="3 4">NF5</strain>
    </source>
</reference>
<keyword evidence="3" id="KW-0032">Aminotransferase</keyword>
<dbReference type="KEGG" id="nin:NADRNF5_0105"/>
<organism evidence="3 4">
    <name type="scientific">Nitrosopumilus adriaticus</name>
    <dbReference type="NCBI Taxonomy" id="1580092"/>
    <lineage>
        <taxon>Archaea</taxon>
        <taxon>Nitrososphaerota</taxon>
        <taxon>Nitrososphaeria</taxon>
        <taxon>Nitrosopumilales</taxon>
        <taxon>Nitrosopumilaceae</taxon>
        <taxon>Nitrosopumilus</taxon>
    </lineage>
</organism>
<sequence length="383" mass="43334">MNLTSKDISGDFPDSNKIYLNNASVSLMPTQSIEDMKEFLISYNSIGPDSKDSEPFVTEKLQNVRKIISKIISCQPDEVVLTQSTTDGINFVANGLSFDDKSNIIIRGMGHEHHANYYPWIQLKDKISIKNLNIDKNGLFKLDDLESLVDQNTKLVALSHALYNTGSILPIEEIVKILDDKIPFFIDSAQTVGCIGEMDVSKIKCNFMSFNGSKWLCGPMGTGLFYCNRKSSELLKPMTIGGESAIIYDETNLAFKELPDKFQTGFRNYVGIVGLESSARYLMNFGLNNIRQKNQYLSNLFREELSKIPDIILYGPDDPNQRTSIVSFNLKGHDSQEIVDRLEKQNIILAVREIMEQKIIRASPHFFNTESEMLQVIDEIKKL</sequence>
<keyword evidence="3" id="KW-0808">Transferase</keyword>
<evidence type="ECO:0000259" key="2">
    <source>
        <dbReference type="Pfam" id="PF00266"/>
    </source>
</evidence>
<protein>
    <submittedName>
        <fullName evidence="3">Class V aminotransferase</fullName>
    </submittedName>
</protein>
<dbReference type="GO" id="GO:0008483">
    <property type="term" value="F:transaminase activity"/>
    <property type="evidence" value="ECO:0007669"/>
    <property type="project" value="UniProtKB-KW"/>
</dbReference>
<dbReference type="SUPFAM" id="SSF53383">
    <property type="entry name" value="PLP-dependent transferases"/>
    <property type="match status" value="1"/>
</dbReference>
<dbReference type="GeneID" id="24819364"/>
<dbReference type="Pfam" id="PF00266">
    <property type="entry name" value="Aminotran_5"/>
    <property type="match status" value="1"/>
</dbReference>
<dbReference type="InterPro" id="IPR015421">
    <property type="entry name" value="PyrdxlP-dep_Trfase_major"/>
</dbReference>
<evidence type="ECO:0000256" key="1">
    <source>
        <dbReference type="ARBA" id="ARBA00022898"/>
    </source>
</evidence>
<name>A0A0D5BZ50_9ARCH</name>
<dbReference type="HOGENOM" id="CLU_003433_2_1_2"/>
<dbReference type="Gene3D" id="3.40.640.10">
    <property type="entry name" value="Type I PLP-dependent aspartate aminotransferase-like (Major domain)"/>
    <property type="match status" value="1"/>
</dbReference>
<feature type="domain" description="Aminotransferase class V" evidence="2">
    <location>
        <begin position="18"/>
        <end position="372"/>
    </location>
</feature>
<dbReference type="RefSeq" id="WP_048114598.1">
    <property type="nucleotide sequence ID" value="NZ_CP011070.1"/>
</dbReference>
<dbReference type="InterPro" id="IPR015424">
    <property type="entry name" value="PyrdxlP-dep_Trfase"/>
</dbReference>
<accession>A0A0D5BZ50</accession>
<dbReference type="PANTHER" id="PTHR43586">
    <property type="entry name" value="CYSTEINE DESULFURASE"/>
    <property type="match status" value="1"/>
</dbReference>
<evidence type="ECO:0000313" key="3">
    <source>
        <dbReference type="EMBL" id="AJW69804.1"/>
    </source>
</evidence>
<dbReference type="AlphaFoldDB" id="A0A0D5BZ50"/>
<dbReference type="Gene3D" id="3.90.1150.10">
    <property type="entry name" value="Aspartate Aminotransferase, domain 1"/>
    <property type="match status" value="1"/>
</dbReference>
<dbReference type="InterPro" id="IPR000192">
    <property type="entry name" value="Aminotrans_V_dom"/>
</dbReference>
<evidence type="ECO:0000313" key="4">
    <source>
        <dbReference type="Proteomes" id="UP000032408"/>
    </source>
</evidence>
<keyword evidence="4" id="KW-1185">Reference proteome</keyword>
<gene>
    <name evidence="3" type="ORF">NADRNF5_0105</name>
</gene>
<reference evidence="4" key="1">
    <citation type="submission" date="2015-03" db="EMBL/GenBank/DDBJ databases">
        <title>Characterization of two novel Thaumarchaeota isolated from the Northern Adriatic Sea.</title>
        <authorList>
            <person name="Bayer B."/>
            <person name="Vojvoda J."/>
            <person name="Offre P."/>
            <person name="Srivastava A."/>
            <person name="Elisabeth N."/>
            <person name="Garcia J.A.L."/>
            <person name="Schleper C."/>
            <person name="Herndl G.J."/>
        </authorList>
    </citation>
    <scope>NUCLEOTIDE SEQUENCE [LARGE SCALE GENOMIC DNA]</scope>
    <source>
        <strain evidence="4">NF5</strain>
    </source>
</reference>
<dbReference type="STRING" id="1580092.NADRNF5_0105"/>
<dbReference type="EMBL" id="CP011070">
    <property type="protein sequence ID" value="AJW69804.1"/>
    <property type="molecule type" value="Genomic_DNA"/>
</dbReference>
<dbReference type="PANTHER" id="PTHR43586:SF8">
    <property type="entry name" value="CYSTEINE DESULFURASE 1, CHLOROPLASTIC"/>
    <property type="match status" value="1"/>
</dbReference>
<dbReference type="Proteomes" id="UP000032408">
    <property type="component" value="Chromosome"/>
</dbReference>
<dbReference type="InterPro" id="IPR015422">
    <property type="entry name" value="PyrdxlP-dep_Trfase_small"/>
</dbReference>
<dbReference type="OrthoDB" id="5817at2157"/>